<dbReference type="AlphaFoldDB" id="A0A9X1Y828"/>
<comment type="caution">
    <text evidence="9">The sequence shown here is derived from an EMBL/GenBank/DDBJ whole genome shotgun (WGS) entry which is preliminary data.</text>
</comment>
<dbReference type="GO" id="GO:0051539">
    <property type="term" value="F:4 iron, 4 sulfur cluster binding"/>
    <property type="evidence" value="ECO:0007669"/>
    <property type="project" value="UniProtKB-KW"/>
</dbReference>
<feature type="compositionally biased region" description="Pro residues" evidence="7">
    <location>
        <begin position="243"/>
        <end position="252"/>
    </location>
</feature>
<evidence type="ECO:0000313" key="10">
    <source>
        <dbReference type="Proteomes" id="UP001139516"/>
    </source>
</evidence>
<reference evidence="9" key="1">
    <citation type="submission" date="2022-04" db="EMBL/GenBank/DDBJ databases">
        <title>Roseomonas acroporae sp. nov., isolated from coral Acropora digitifera.</title>
        <authorList>
            <person name="Sun H."/>
        </authorList>
    </citation>
    <scope>NUCLEOTIDE SEQUENCE</scope>
    <source>
        <strain evidence="9">NAR14</strain>
    </source>
</reference>
<dbReference type="InterPro" id="IPR012798">
    <property type="entry name" value="Cbl_synth_CobG-like"/>
</dbReference>
<evidence type="ECO:0000256" key="2">
    <source>
        <dbReference type="ARBA" id="ARBA00022617"/>
    </source>
</evidence>
<dbReference type="Proteomes" id="UP001139516">
    <property type="component" value="Unassembled WGS sequence"/>
</dbReference>
<dbReference type="PANTHER" id="PTHR32439:SF9">
    <property type="entry name" value="BLR3264 PROTEIN"/>
    <property type="match status" value="1"/>
</dbReference>
<feature type="domain" description="Nitrite/Sulfite reductase ferredoxin-like" evidence="8">
    <location>
        <begin position="13"/>
        <end position="78"/>
    </location>
</feature>
<evidence type="ECO:0000256" key="3">
    <source>
        <dbReference type="ARBA" id="ARBA00022723"/>
    </source>
</evidence>
<sequence length="435" mass="43467">PPRRGWCPSLHEPMPSGDGLLSRVKPRAAILPAAAARRLAAAAAAHGNGWIDLTTRANLQIRGLTEAGAARFAEAMLAAGLADPDPGIERRRNLLAPPLLGHDPALAPGLPALVAALEAVLAAPDLAALPAKFGLLLDGGGALPLAGLRADLAIRTDGSTAWLHPDGAGRAIPCAPAEAPVLAGRLLRAFLALARAADTPPRRMRDLDAAALLAAWPDAAPPATSRAAGPPPEAPATRHRDTSPPPARPVPPAWAASEAPVGILPLGAGRVACGVAPAYGQLAAENLAALADLADRYADGTLRLTPWRVLLLPGVAADDAPALLCAATAAGLIADPADPRLGIVACPGAPACASATVATRADAARLLAAGFRARAGLLHLSGCAKGCAHPAPAPWVLVGREGAYDLVRAGRAGDAPLRAGLGPEAALAGLADAAS</sequence>
<dbReference type="Pfam" id="PF03460">
    <property type="entry name" value="NIR_SIR_ferr"/>
    <property type="match status" value="2"/>
</dbReference>
<keyword evidence="4 9" id="KW-0560">Oxidoreductase</keyword>
<keyword evidence="5" id="KW-0408">Iron</keyword>
<organism evidence="9 10">
    <name type="scientific">Roseomonas acroporae</name>
    <dbReference type="NCBI Taxonomy" id="2937791"/>
    <lineage>
        <taxon>Bacteria</taxon>
        <taxon>Pseudomonadati</taxon>
        <taxon>Pseudomonadota</taxon>
        <taxon>Alphaproteobacteria</taxon>
        <taxon>Acetobacterales</taxon>
        <taxon>Roseomonadaceae</taxon>
        <taxon>Roseomonas</taxon>
    </lineage>
</organism>
<dbReference type="InterPro" id="IPR045854">
    <property type="entry name" value="NO2/SO3_Rdtase_4Fe4S_sf"/>
</dbReference>
<feature type="region of interest" description="Disordered" evidence="7">
    <location>
        <begin position="220"/>
        <end position="253"/>
    </location>
</feature>
<dbReference type="InterPro" id="IPR005117">
    <property type="entry name" value="NiRdtase/SiRdtase_haem-b_fer"/>
</dbReference>
<dbReference type="InterPro" id="IPR051329">
    <property type="entry name" value="NIR_SIR_4Fe-4S"/>
</dbReference>
<dbReference type="Gene3D" id="3.30.413.10">
    <property type="entry name" value="Sulfite Reductase Hemoprotein, domain 1"/>
    <property type="match status" value="1"/>
</dbReference>
<dbReference type="PANTHER" id="PTHR32439">
    <property type="entry name" value="FERREDOXIN--NITRITE REDUCTASE, CHLOROPLASTIC"/>
    <property type="match status" value="1"/>
</dbReference>
<dbReference type="SUPFAM" id="SSF56014">
    <property type="entry name" value="Nitrite and sulphite reductase 4Fe-4S domain-like"/>
    <property type="match status" value="1"/>
</dbReference>
<name>A0A9X1Y828_9PROT</name>
<evidence type="ECO:0000256" key="1">
    <source>
        <dbReference type="ARBA" id="ARBA00022485"/>
    </source>
</evidence>
<keyword evidence="2" id="KW-0349">Heme</keyword>
<feature type="domain" description="Nitrite/Sulfite reductase ferredoxin-like" evidence="8">
    <location>
        <begin position="269"/>
        <end position="324"/>
    </location>
</feature>
<evidence type="ECO:0000313" key="9">
    <source>
        <dbReference type="EMBL" id="MCK8785211.1"/>
    </source>
</evidence>
<dbReference type="GO" id="GO:0046872">
    <property type="term" value="F:metal ion binding"/>
    <property type="evidence" value="ECO:0007669"/>
    <property type="project" value="UniProtKB-KW"/>
</dbReference>
<accession>A0A9X1Y828</accession>
<keyword evidence="1" id="KW-0004">4Fe-4S</keyword>
<dbReference type="RefSeq" id="WP_248667335.1">
    <property type="nucleotide sequence ID" value="NZ_JALPRX010000053.1"/>
</dbReference>
<dbReference type="EMBL" id="JALPRX010000053">
    <property type="protein sequence ID" value="MCK8785211.1"/>
    <property type="molecule type" value="Genomic_DNA"/>
</dbReference>
<gene>
    <name evidence="9" type="primary">cobG</name>
    <name evidence="9" type="ORF">M0638_12530</name>
</gene>
<dbReference type="GO" id="GO:0043818">
    <property type="term" value="F:precorrin-3B synthase activity"/>
    <property type="evidence" value="ECO:0007669"/>
    <property type="project" value="UniProtKB-EC"/>
</dbReference>
<keyword evidence="6" id="KW-0411">Iron-sulfur</keyword>
<dbReference type="Gene3D" id="3.90.480.20">
    <property type="match status" value="2"/>
</dbReference>
<dbReference type="InterPro" id="IPR036136">
    <property type="entry name" value="Nit/Sulf_reduc_fer-like_dom_sf"/>
</dbReference>
<proteinExistence type="predicted"/>
<dbReference type="EC" id="1.14.13.83" evidence="9"/>
<evidence type="ECO:0000256" key="6">
    <source>
        <dbReference type="ARBA" id="ARBA00023014"/>
    </source>
</evidence>
<protein>
    <submittedName>
        <fullName evidence="9">Precorrin-3B synthase</fullName>
        <ecNumber evidence="9">1.14.13.83</ecNumber>
    </submittedName>
</protein>
<dbReference type="NCBIfam" id="TIGR02435">
    <property type="entry name" value="CobG"/>
    <property type="match status" value="1"/>
</dbReference>
<feature type="non-terminal residue" evidence="9">
    <location>
        <position position="1"/>
    </location>
</feature>
<evidence type="ECO:0000256" key="4">
    <source>
        <dbReference type="ARBA" id="ARBA00023002"/>
    </source>
</evidence>
<evidence type="ECO:0000259" key="8">
    <source>
        <dbReference type="Pfam" id="PF03460"/>
    </source>
</evidence>
<keyword evidence="3" id="KW-0479">Metal-binding</keyword>
<dbReference type="SUPFAM" id="SSF55124">
    <property type="entry name" value="Nitrite/Sulfite reductase N-terminal domain-like"/>
    <property type="match status" value="2"/>
</dbReference>
<evidence type="ECO:0000256" key="5">
    <source>
        <dbReference type="ARBA" id="ARBA00023004"/>
    </source>
</evidence>
<evidence type="ECO:0000256" key="7">
    <source>
        <dbReference type="SAM" id="MobiDB-lite"/>
    </source>
</evidence>
<keyword evidence="10" id="KW-1185">Reference proteome</keyword>